<feature type="compositionally biased region" description="Gly residues" evidence="10">
    <location>
        <begin position="52"/>
        <end position="63"/>
    </location>
</feature>
<dbReference type="FunFam" id="2.10.25.10:FF:000038">
    <property type="entry name" value="Fibrillin 2"/>
    <property type="match status" value="1"/>
</dbReference>
<proteinExistence type="predicted"/>
<dbReference type="Pfam" id="PF07645">
    <property type="entry name" value="EGF_CA"/>
    <property type="match status" value="2"/>
</dbReference>
<evidence type="ECO:0000259" key="11">
    <source>
        <dbReference type="PROSITE" id="PS50026"/>
    </source>
</evidence>
<comment type="caution">
    <text evidence="12">The sequence shown here is derived from an EMBL/GenBank/DDBJ whole genome shotgun (WGS) entry which is preliminary data.</text>
</comment>
<dbReference type="Pfam" id="PF04592">
    <property type="entry name" value="SelP_N"/>
    <property type="match status" value="1"/>
</dbReference>
<feature type="compositionally biased region" description="Gly residues" evidence="10">
    <location>
        <begin position="17"/>
        <end position="43"/>
    </location>
</feature>
<evidence type="ECO:0000313" key="12">
    <source>
        <dbReference type="EMBL" id="GCB66800.1"/>
    </source>
</evidence>
<dbReference type="InterPro" id="IPR018097">
    <property type="entry name" value="EGF_Ca-bd_CS"/>
</dbReference>
<dbReference type="Proteomes" id="UP000288216">
    <property type="component" value="Unassembled WGS sequence"/>
</dbReference>
<feature type="domain" description="EGF-like" evidence="11">
    <location>
        <begin position="115"/>
        <end position="156"/>
    </location>
</feature>
<keyword evidence="3 9" id="KW-0245">EGF-like domain</keyword>
<dbReference type="GO" id="GO:0005509">
    <property type="term" value="F:calcium ion binding"/>
    <property type="evidence" value="ECO:0007669"/>
    <property type="project" value="InterPro"/>
</dbReference>
<keyword evidence="5" id="KW-0677">Repeat</keyword>
<dbReference type="AlphaFoldDB" id="A0A401P116"/>
<dbReference type="PROSITE" id="PS50026">
    <property type="entry name" value="EGF_3"/>
    <property type="match status" value="2"/>
</dbReference>
<dbReference type="InterPro" id="IPR009030">
    <property type="entry name" value="Growth_fac_rcpt_cys_sf"/>
</dbReference>
<dbReference type="Gene3D" id="2.10.25.10">
    <property type="entry name" value="Laminin"/>
    <property type="match status" value="2"/>
</dbReference>
<evidence type="ECO:0000256" key="5">
    <source>
        <dbReference type="ARBA" id="ARBA00022737"/>
    </source>
</evidence>
<dbReference type="PANTHER" id="PTHR10105">
    <property type="entry name" value="SELENOPROTEIN P"/>
    <property type="match status" value="1"/>
</dbReference>
<dbReference type="PROSITE" id="PS01187">
    <property type="entry name" value="EGF_CA"/>
    <property type="match status" value="1"/>
</dbReference>
<dbReference type="SUPFAM" id="SSF57184">
    <property type="entry name" value="Growth factor receptor domain"/>
    <property type="match status" value="1"/>
</dbReference>
<dbReference type="FunFam" id="2.10.25.10:FF:000005">
    <property type="entry name" value="Fibrillin 2"/>
    <property type="match status" value="1"/>
</dbReference>
<keyword evidence="6" id="KW-0712">Selenocysteine</keyword>
<sequence length="429" mass="46462">MGGGGEDEVGIKSEGVFEGGVGSGGEDEGGIQGEGVVEGGVRGSGEDEGGIEGEGVVEGGVRGGGEDEGGIDDIDECVTNTSTCQQICTNTIGSFNCSCHPGFSTNVTNTSLCDDIDECATNMSTCQQTCTNTIGSFNCSCHAGFSTNVTNTSLCDDINESERDVEGIVMGLEMPLVTIVLGLTITVAVAGSESRICELAPHWEIANQNPMEEQIGHVVVVALLKASCRFCLTQATKLGSLRDKLDRQGLKDIRYMIVNEKTPQSRAMLWELKRHAPEDMLIYQQSPFQHDIWSILQANKDDFLIYDRCGKLTFHIVLPYSYLHFRYTEAAIRATYKKDVCGNCDVSNFNLAAEENITTTYKANITQSNTTSLVTSPAYENLPIQPVQQHASNKPHPGPYLAPSTIHPHHFNNQDGNLESADTQRSEWV</sequence>
<name>A0A401P116_SCYTO</name>
<evidence type="ECO:0000256" key="3">
    <source>
        <dbReference type="ARBA" id="ARBA00022536"/>
    </source>
</evidence>
<keyword evidence="8" id="KW-0325">Glycoprotein</keyword>
<dbReference type="InterPro" id="IPR000152">
    <property type="entry name" value="EGF-type_Asp/Asn_hydroxyl_site"/>
</dbReference>
<dbReference type="InterPro" id="IPR007671">
    <property type="entry name" value="Selenoprotein-P_N"/>
</dbReference>
<dbReference type="PROSITE" id="PS00010">
    <property type="entry name" value="ASX_HYDROXYL"/>
    <property type="match status" value="2"/>
</dbReference>
<dbReference type="SMART" id="SM00181">
    <property type="entry name" value="EGF"/>
    <property type="match status" value="2"/>
</dbReference>
<feature type="region of interest" description="Disordered" evidence="10">
    <location>
        <begin position="1"/>
        <end position="68"/>
    </location>
</feature>
<feature type="compositionally biased region" description="Polar residues" evidence="10">
    <location>
        <begin position="411"/>
        <end position="421"/>
    </location>
</feature>
<evidence type="ECO:0000256" key="10">
    <source>
        <dbReference type="SAM" id="MobiDB-lite"/>
    </source>
</evidence>
<organism evidence="12 13">
    <name type="scientific">Scyliorhinus torazame</name>
    <name type="common">Cloudy catshark</name>
    <name type="synonym">Catulus torazame</name>
    <dbReference type="NCBI Taxonomy" id="75743"/>
    <lineage>
        <taxon>Eukaryota</taxon>
        <taxon>Metazoa</taxon>
        <taxon>Chordata</taxon>
        <taxon>Craniata</taxon>
        <taxon>Vertebrata</taxon>
        <taxon>Chondrichthyes</taxon>
        <taxon>Elasmobranchii</taxon>
        <taxon>Galeomorphii</taxon>
        <taxon>Galeoidea</taxon>
        <taxon>Carcharhiniformes</taxon>
        <taxon>Scyliorhinidae</taxon>
        <taxon>Scyliorhinus</taxon>
    </lineage>
</organism>
<keyword evidence="2" id="KW-0964">Secreted</keyword>
<gene>
    <name evidence="12" type="ORF">scyTo_0007943</name>
</gene>
<evidence type="ECO:0000256" key="1">
    <source>
        <dbReference type="ARBA" id="ARBA00004613"/>
    </source>
</evidence>
<evidence type="ECO:0000256" key="2">
    <source>
        <dbReference type="ARBA" id="ARBA00022525"/>
    </source>
</evidence>
<protein>
    <recommendedName>
        <fullName evidence="11">EGF-like domain-containing protein</fullName>
    </recommendedName>
</protein>
<dbReference type="InterPro" id="IPR037941">
    <property type="entry name" value="SeP"/>
</dbReference>
<evidence type="ECO:0000256" key="4">
    <source>
        <dbReference type="ARBA" id="ARBA00022729"/>
    </source>
</evidence>
<evidence type="ECO:0000256" key="9">
    <source>
        <dbReference type="PROSITE-ProRule" id="PRU00076"/>
    </source>
</evidence>
<accession>A0A401P116</accession>
<comment type="subcellular location">
    <subcellularLocation>
        <location evidence="1">Secreted</location>
    </subcellularLocation>
</comment>
<evidence type="ECO:0000256" key="6">
    <source>
        <dbReference type="ARBA" id="ARBA00022933"/>
    </source>
</evidence>
<keyword evidence="7" id="KW-1015">Disulfide bond</keyword>
<dbReference type="InterPro" id="IPR049883">
    <property type="entry name" value="NOTCH1_EGF-like"/>
</dbReference>
<dbReference type="CDD" id="cd00054">
    <property type="entry name" value="EGF_CA"/>
    <property type="match status" value="2"/>
</dbReference>
<evidence type="ECO:0000313" key="13">
    <source>
        <dbReference type="Proteomes" id="UP000288216"/>
    </source>
</evidence>
<reference evidence="12 13" key="1">
    <citation type="journal article" date="2018" name="Nat. Ecol. Evol.">
        <title>Shark genomes provide insights into elasmobranch evolution and the origin of vertebrates.</title>
        <authorList>
            <person name="Hara Y"/>
            <person name="Yamaguchi K"/>
            <person name="Onimaru K"/>
            <person name="Kadota M"/>
            <person name="Koyanagi M"/>
            <person name="Keeley SD"/>
            <person name="Tatsumi K"/>
            <person name="Tanaka K"/>
            <person name="Motone F"/>
            <person name="Kageyama Y"/>
            <person name="Nozu R"/>
            <person name="Adachi N"/>
            <person name="Nishimura O"/>
            <person name="Nakagawa R"/>
            <person name="Tanegashima C"/>
            <person name="Kiyatake I"/>
            <person name="Matsumoto R"/>
            <person name="Murakumo K"/>
            <person name="Nishida K"/>
            <person name="Terakita A"/>
            <person name="Kuratani S"/>
            <person name="Sato K"/>
            <person name="Hyodo S Kuraku.S."/>
        </authorList>
    </citation>
    <scope>NUCLEOTIDE SEQUENCE [LARGE SCALE GENOMIC DNA]</scope>
</reference>
<dbReference type="STRING" id="75743.A0A401P116"/>
<dbReference type="OrthoDB" id="6134775at2759"/>
<dbReference type="GO" id="GO:0005576">
    <property type="term" value="C:extracellular region"/>
    <property type="evidence" value="ECO:0007669"/>
    <property type="project" value="UniProtKB-SubCell"/>
</dbReference>
<dbReference type="EMBL" id="BFAA01002966">
    <property type="protein sequence ID" value="GCB66800.1"/>
    <property type="molecule type" value="Genomic_DNA"/>
</dbReference>
<feature type="domain" description="EGF-like" evidence="11">
    <location>
        <begin position="73"/>
        <end position="114"/>
    </location>
</feature>
<dbReference type="PANTHER" id="PTHR10105:SF4">
    <property type="entry name" value="SELENOPROTEIN P2"/>
    <property type="match status" value="1"/>
</dbReference>
<dbReference type="InterPro" id="IPR001881">
    <property type="entry name" value="EGF-like_Ca-bd_dom"/>
</dbReference>
<dbReference type="SMART" id="SM00179">
    <property type="entry name" value="EGF_CA"/>
    <property type="match status" value="2"/>
</dbReference>
<comment type="caution">
    <text evidence="9">Lacks conserved residue(s) required for the propagation of feature annotation.</text>
</comment>
<evidence type="ECO:0000256" key="8">
    <source>
        <dbReference type="ARBA" id="ARBA00023180"/>
    </source>
</evidence>
<evidence type="ECO:0000256" key="7">
    <source>
        <dbReference type="ARBA" id="ARBA00023157"/>
    </source>
</evidence>
<keyword evidence="4" id="KW-0732">Signal</keyword>
<feature type="region of interest" description="Disordered" evidence="10">
    <location>
        <begin position="388"/>
        <end position="429"/>
    </location>
</feature>
<keyword evidence="13" id="KW-1185">Reference proteome</keyword>
<dbReference type="GO" id="GO:0008430">
    <property type="term" value="F:selenium binding"/>
    <property type="evidence" value="ECO:0007669"/>
    <property type="project" value="InterPro"/>
</dbReference>
<dbReference type="InterPro" id="IPR000742">
    <property type="entry name" value="EGF"/>
</dbReference>
<dbReference type="GO" id="GO:0001887">
    <property type="term" value="P:selenium compound metabolic process"/>
    <property type="evidence" value="ECO:0007669"/>
    <property type="project" value="TreeGrafter"/>
</dbReference>